<accession>A0A0B7K1F1</accession>
<feature type="compositionally biased region" description="Polar residues" evidence="3">
    <location>
        <begin position="18"/>
        <end position="33"/>
    </location>
</feature>
<dbReference type="GO" id="GO:0022857">
    <property type="term" value="F:transmembrane transporter activity"/>
    <property type="evidence" value="ECO:0007669"/>
    <property type="project" value="InterPro"/>
</dbReference>
<evidence type="ECO:0000313" key="6">
    <source>
        <dbReference type="EMBL" id="CEO51019.1"/>
    </source>
</evidence>
<dbReference type="Gene3D" id="1.20.1250.20">
    <property type="entry name" value="MFS general substrate transporter like domains"/>
    <property type="match status" value="2"/>
</dbReference>
<feature type="transmembrane region" description="Helical" evidence="4">
    <location>
        <begin position="300"/>
        <end position="319"/>
    </location>
</feature>
<comment type="similarity">
    <text evidence="2">Belongs to the major facilitator superfamily. Monocarboxylate porter (TC 2.A.1.13) family.</text>
</comment>
<feature type="transmembrane region" description="Helical" evidence="4">
    <location>
        <begin position="167"/>
        <end position="187"/>
    </location>
</feature>
<dbReference type="PANTHER" id="PTHR11360">
    <property type="entry name" value="MONOCARBOXYLATE TRANSPORTER"/>
    <property type="match status" value="1"/>
</dbReference>
<feature type="transmembrane region" description="Helical" evidence="4">
    <location>
        <begin position="110"/>
        <end position="130"/>
    </location>
</feature>
<name>A0A0B7K1F1_BIOOC</name>
<dbReference type="SUPFAM" id="SSF103473">
    <property type="entry name" value="MFS general substrate transporter"/>
    <property type="match status" value="1"/>
</dbReference>
<keyword evidence="4" id="KW-0472">Membrane</keyword>
<organism evidence="6">
    <name type="scientific">Bionectria ochroleuca</name>
    <name type="common">Gliocladium roseum</name>
    <dbReference type="NCBI Taxonomy" id="29856"/>
    <lineage>
        <taxon>Eukaryota</taxon>
        <taxon>Fungi</taxon>
        <taxon>Dikarya</taxon>
        <taxon>Ascomycota</taxon>
        <taxon>Pezizomycotina</taxon>
        <taxon>Sordariomycetes</taxon>
        <taxon>Hypocreomycetidae</taxon>
        <taxon>Hypocreales</taxon>
        <taxon>Bionectriaceae</taxon>
        <taxon>Clonostachys</taxon>
    </lineage>
</organism>
<feature type="domain" description="Major facilitator superfamily (MFS) profile" evidence="5">
    <location>
        <begin position="210"/>
        <end position="440"/>
    </location>
</feature>
<feature type="transmembrane region" description="Helical" evidence="4">
    <location>
        <begin position="213"/>
        <end position="236"/>
    </location>
</feature>
<dbReference type="PANTHER" id="PTHR11360:SF315">
    <property type="entry name" value="TRANSPORTER MCH2-RELATED"/>
    <property type="match status" value="1"/>
</dbReference>
<protein>
    <recommendedName>
        <fullName evidence="5">Major facilitator superfamily (MFS) profile domain-containing protein</fullName>
    </recommendedName>
</protein>
<feature type="region of interest" description="Disordered" evidence="3">
    <location>
        <begin position="1"/>
        <end position="33"/>
    </location>
</feature>
<dbReference type="InterPro" id="IPR020846">
    <property type="entry name" value="MFS_dom"/>
</dbReference>
<feature type="compositionally biased region" description="Basic and acidic residues" evidence="3">
    <location>
        <begin position="1"/>
        <end position="17"/>
    </location>
</feature>
<feature type="transmembrane region" description="Helical" evidence="4">
    <location>
        <begin position="339"/>
        <end position="358"/>
    </location>
</feature>
<dbReference type="InterPro" id="IPR036259">
    <property type="entry name" value="MFS_trans_sf"/>
</dbReference>
<evidence type="ECO:0000259" key="5">
    <source>
        <dbReference type="PROSITE" id="PS50850"/>
    </source>
</evidence>
<dbReference type="Pfam" id="PF07690">
    <property type="entry name" value="MFS_1"/>
    <property type="match status" value="2"/>
</dbReference>
<dbReference type="EMBL" id="CDPU01000021">
    <property type="protein sequence ID" value="CEO51019.1"/>
    <property type="molecule type" value="Genomic_DNA"/>
</dbReference>
<sequence length="440" mass="47073">MGTEEKSMQERSERQETRNFTTQSALEATPSQSPDGGYGWVCATASAVTNGHSWGLNSAYAVFLAYYLDNDVFPGSSPIQYAFIGVLETASLVIASCATQLWHLFLTQGLLFGAGVGLLIPTAAVVPQWFTAKRSLASGISLSGAGLGGAVYSLAAGAMISSLGLNWAFRILSIIAFTINSSCIFLIRDRNTGIGINQGTFHITLFKRCEYQLLIGFGILTMLGYFILIFSLADYAMSIGLNSSQSSLIAALFNFGQAIGRPLVGYFSDSAGRMNISSLMTLLAGILPLVVWVNAKDYRVLFFFAISEGLVAGSFWATISPLMAEVVGVVDASSGLNMMWLALVLPSTFSAPIALLIVSETKSYLGAQLLTGLAYVAAAICMILLRGWKVTSNEVTAVLERDNNNAQNTEDAIGSYLRRDHSSQTKVAIYGRACGSKCRV</sequence>
<proteinExistence type="inferred from homology"/>
<keyword evidence="4" id="KW-1133">Transmembrane helix</keyword>
<gene>
    <name evidence="6" type="ORF">BN869_000007077_1</name>
</gene>
<dbReference type="InterPro" id="IPR011701">
    <property type="entry name" value="MFS"/>
</dbReference>
<comment type="subcellular location">
    <subcellularLocation>
        <location evidence="1">Membrane</location>
        <topology evidence="1">Multi-pass membrane protein</topology>
    </subcellularLocation>
</comment>
<evidence type="ECO:0000256" key="2">
    <source>
        <dbReference type="ARBA" id="ARBA00006727"/>
    </source>
</evidence>
<evidence type="ECO:0000256" key="1">
    <source>
        <dbReference type="ARBA" id="ARBA00004141"/>
    </source>
</evidence>
<keyword evidence="4" id="KW-0812">Transmembrane</keyword>
<reference evidence="6" key="1">
    <citation type="submission" date="2015-01" db="EMBL/GenBank/DDBJ databases">
        <authorList>
            <person name="Durling Mikael"/>
        </authorList>
    </citation>
    <scope>NUCLEOTIDE SEQUENCE</scope>
</reference>
<feature type="transmembrane region" description="Helical" evidence="4">
    <location>
        <begin position="136"/>
        <end position="155"/>
    </location>
</feature>
<dbReference type="GO" id="GO:0016020">
    <property type="term" value="C:membrane"/>
    <property type="evidence" value="ECO:0007669"/>
    <property type="project" value="UniProtKB-SubCell"/>
</dbReference>
<dbReference type="PROSITE" id="PS50850">
    <property type="entry name" value="MFS"/>
    <property type="match status" value="1"/>
</dbReference>
<feature type="transmembrane region" description="Helical" evidence="4">
    <location>
        <begin position="79"/>
        <end position="98"/>
    </location>
</feature>
<feature type="transmembrane region" description="Helical" evidence="4">
    <location>
        <begin position="365"/>
        <end position="385"/>
    </location>
</feature>
<evidence type="ECO:0000256" key="3">
    <source>
        <dbReference type="SAM" id="MobiDB-lite"/>
    </source>
</evidence>
<dbReference type="AlphaFoldDB" id="A0A0B7K1F1"/>
<dbReference type="InterPro" id="IPR050327">
    <property type="entry name" value="Proton-linked_MCT"/>
</dbReference>
<evidence type="ECO:0000256" key="4">
    <source>
        <dbReference type="SAM" id="Phobius"/>
    </source>
</evidence>
<feature type="transmembrane region" description="Helical" evidence="4">
    <location>
        <begin position="274"/>
        <end position="293"/>
    </location>
</feature>